<dbReference type="Proteomes" id="UP000693981">
    <property type="component" value="Unassembled WGS sequence"/>
</dbReference>
<dbReference type="PANTHER" id="PTHR21600">
    <property type="entry name" value="MITOCHONDRIAL RNA PSEUDOURIDINE SYNTHASE"/>
    <property type="match status" value="1"/>
</dbReference>
<dbReference type="GO" id="GO:0009982">
    <property type="term" value="F:pseudouridine synthase activity"/>
    <property type="evidence" value="ECO:0007669"/>
    <property type="project" value="InterPro"/>
</dbReference>
<evidence type="ECO:0000313" key="3">
    <source>
        <dbReference type="EMBL" id="KAG7395057.1"/>
    </source>
</evidence>
<dbReference type="OrthoDB" id="418349at2759"/>
<organism evidence="3 4">
    <name type="scientific">Phytophthora boehmeriae</name>
    <dbReference type="NCBI Taxonomy" id="109152"/>
    <lineage>
        <taxon>Eukaryota</taxon>
        <taxon>Sar</taxon>
        <taxon>Stramenopiles</taxon>
        <taxon>Oomycota</taxon>
        <taxon>Peronosporomycetes</taxon>
        <taxon>Peronosporales</taxon>
        <taxon>Peronosporaceae</taxon>
        <taxon>Phytophthora</taxon>
    </lineage>
</organism>
<accession>A0A8T1WMC8</accession>
<name>A0A8T1WMC8_9STRA</name>
<dbReference type="GO" id="GO:0000455">
    <property type="term" value="P:enzyme-directed rRNA pseudouridine synthesis"/>
    <property type="evidence" value="ECO:0007669"/>
    <property type="project" value="TreeGrafter"/>
</dbReference>
<dbReference type="CDD" id="cd02869">
    <property type="entry name" value="PseudoU_synth_RluA_like"/>
    <property type="match status" value="1"/>
</dbReference>
<dbReference type="InterPro" id="IPR006224">
    <property type="entry name" value="PsdUridine_synth_RluA-like_CS"/>
</dbReference>
<sequence length="333" mass="38333">MSLWRRELRWMRHIVRVQDQEQRLDRWLRRQFPSLPQSFLQTQLRKRKIRLQPPPSTVFDIPLTPQTARANSPLFHGSVVVIDAHLFYSKFQSNEQLNHKETKVLPAFASPEAKKRLHELVQCVVYQDEHFLVLHKPHGLAVQEGSALTDSLARYLPAIAEKLDKQQDQETLKLVHRLDKETSGLLVLARSRLAAARFSELLRRGVVEKTYEALVSPMSSMQASYMTLKRFEGNEITLPVNNKPARTVVERVLKKDERSEPAGIWLQLKLCTGRKHQLRVHCAEELRSPIVGDAKYGGPAADRLYLHAKRIQFPNPFTTGQMIDVSCSMPTKK</sequence>
<dbReference type="PROSITE" id="PS01129">
    <property type="entry name" value="PSI_RLU"/>
    <property type="match status" value="1"/>
</dbReference>
<dbReference type="AlphaFoldDB" id="A0A8T1WMC8"/>
<keyword evidence="4" id="KW-1185">Reference proteome</keyword>
<gene>
    <name evidence="3" type="ORF">PHYBOEH_004254</name>
</gene>
<evidence type="ECO:0000256" key="1">
    <source>
        <dbReference type="ARBA" id="ARBA00010876"/>
    </source>
</evidence>
<evidence type="ECO:0000259" key="2">
    <source>
        <dbReference type="Pfam" id="PF00849"/>
    </source>
</evidence>
<dbReference type="PANTHER" id="PTHR21600:SF87">
    <property type="entry name" value="RNA PSEUDOURIDYLATE SYNTHASE DOMAIN-CONTAINING PROTEIN 1"/>
    <property type="match status" value="1"/>
</dbReference>
<protein>
    <recommendedName>
        <fullName evidence="2">Pseudouridine synthase RsuA/RluA-like domain-containing protein</fullName>
    </recommendedName>
</protein>
<comment type="similarity">
    <text evidence="1">Belongs to the pseudouridine synthase RluA family.</text>
</comment>
<evidence type="ECO:0000313" key="4">
    <source>
        <dbReference type="Proteomes" id="UP000693981"/>
    </source>
</evidence>
<dbReference type="InterPro" id="IPR006145">
    <property type="entry name" value="PsdUridine_synth_RsuA/RluA"/>
</dbReference>
<comment type="caution">
    <text evidence="3">The sequence shown here is derived from an EMBL/GenBank/DDBJ whole genome shotgun (WGS) entry which is preliminary data.</text>
</comment>
<dbReference type="GO" id="GO:0003723">
    <property type="term" value="F:RNA binding"/>
    <property type="evidence" value="ECO:0007669"/>
    <property type="project" value="InterPro"/>
</dbReference>
<dbReference type="EMBL" id="JAGDFL010000228">
    <property type="protein sequence ID" value="KAG7395057.1"/>
    <property type="molecule type" value="Genomic_DNA"/>
</dbReference>
<dbReference type="InterPro" id="IPR050188">
    <property type="entry name" value="RluA_PseudoU_synthase"/>
</dbReference>
<feature type="domain" description="Pseudouridine synthase RsuA/RluA-like" evidence="2">
    <location>
        <begin position="130"/>
        <end position="283"/>
    </location>
</feature>
<dbReference type="Pfam" id="PF00849">
    <property type="entry name" value="PseudoU_synth_2"/>
    <property type="match status" value="1"/>
</dbReference>
<reference evidence="3" key="1">
    <citation type="submission" date="2021-02" db="EMBL/GenBank/DDBJ databases">
        <authorList>
            <person name="Palmer J.M."/>
        </authorList>
    </citation>
    <scope>NUCLEOTIDE SEQUENCE</scope>
    <source>
        <strain evidence="3">SCRP23</strain>
    </source>
</reference>
<proteinExistence type="inferred from homology"/>